<dbReference type="InterPro" id="IPR011009">
    <property type="entry name" value="Kinase-like_dom_sf"/>
</dbReference>
<proteinExistence type="predicted"/>
<dbReference type="AlphaFoldDB" id="A0A8J3LSZ2"/>
<keyword evidence="2" id="KW-1185">Reference proteome</keyword>
<reference evidence="1 2" key="1">
    <citation type="submission" date="2021-01" db="EMBL/GenBank/DDBJ databases">
        <title>Whole genome shotgun sequence of Planotetraspora kaengkrachanensis NBRC 104272.</title>
        <authorList>
            <person name="Komaki H."/>
            <person name="Tamura T."/>
        </authorList>
    </citation>
    <scope>NUCLEOTIDE SEQUENCE [LARGE SCALE GENOMIC DNA]</scope>
    <source>
        <strain evidence="1 2">NBRC 104272</strain>
    </source>
</reference>
<gene>
    <name evidence="1" type="ORF">Pka01_16750</name>
</gene>
<evidence type="ECO:0000313" key="1">
    <source>
        <dbReference type="EMBL" id="GIG78548.1"/>
    </source>
</evidence>
<sequence length="156" mass="16851">MGEDPVPVPSCCHRRNTSWIRPNGPYATELASDRELVAKLVDQARAEGDLHEGNLLAGPNGLQLIDWGLACRGAAWVEPALLIPRLILEGHTPAQAEALVAQIPAWKAAPPEAVTGPAAVWSLFREFVARYGPEPIRTSRARAAAAGRAWVEHRLS</sequence>
<organism evidence="1 2">
    <name type="scientific">Planotetraspora kaengkrachanensis</name>
    <dbReference type="NCBI Taxonomy" id="575193"/>
    <lineage>
        <taxon>Bacteria</taxon>
        <taxon>Bacillati</taxon>
        <taxon>Actinomycetota</taxon>
        <taxon>Actinomycetes</taxon>
        <taxon>Streptosporangiales</taxon>
        <taxon>Streptosporangiaceae</taxon>
        <taxon>Planotetraspora</taxon>
    </lineage>
</organism>
<dbReference type="SUPFAM" id="SSF56112">
    <property type="entry name" value="Protein kinase-like (PK-like)"/>
    <property type="match status" value="1"/>
</dbReference>
<dbReference type="Proteomes" id="UP000630097">
    <property type="component" value="Unassembled WGS sequence"/>
</dbReference>
<protein>
    <recommendedName>
        <fullName evidence="3">Aminoglycoside phosphotransferase domain-containing protein</fullName>
    </recommendedName>
</protein>
<name>A0A8J3LSZ2_9ACTN</name>
<evidence type="ECO:0000313" key="2">
    <source>
        <dbReference type="Proteomes" id="UP000630097"/>
    </source>
</evidence>
<evidence type="ECO:0008006" key="3">
    <source>
        <dbReference type="Google" id="ProtNLM"/>
    </source>
</evidence>
<dbReference type="EMBL" id="BONV01000005">
    <property type="protein sequence ID" value="GIG78548.1"/>
    <property type="molecule type" value="Genomic_DNA"/>
</dbReference>
<accession>A0A8J3LSZ2</accession>
<comment type="caution">
    <text evidence="1">The sequence shown here is derived from an EMBL/GenBank/DDBJ whole genome shotgun (WGS) entry which is preliminary data.</text>
</comment>